<evidence type="ECO:0008006" key="4">
    <source>
        <dbReference type="Google" id="ProtNLM"/>
    </source>
</evidence>
<dbReference type="GO" id="GO:0005852">
    <property type="term" value="C:eukaryotic translation initiation factor 3 complex"/>
    <property type="evidence" value="ECO:0007669"/>
    <property type="project" value="InterPro"/>
</dbReference>
<protein>
    <recommendedName>
        <fullName evidence="4">Eukaryotic translation initiation factor 3 30 kDa subunit</fullName>
    </recommendedName>
</protein>
<dbReference type="AlphaFoldDB" id="A0A1R4AAD0"/>
<sequence>MPHYDSDEDFMDGSATSHANPLDNWESFDDCHVTPLSEKLNNQKISEEADIITTRDLFSGHTKPLETKKSEISVFKKIVVSDPYETIKLNTLKDCETVARKLSEKIVKSPAKGAVWVHFIDILLQSCQSKMEYKELITLKKKVEALVKTKEDLKRDLEYSKKKPNAANFRSYKDELDMMYGDLTDEDDY</sequence>
<keyword evidence="3" id="KW-1185">Reference proteome</keyword>
<accession>A0A1R4AAD0</accession>
<dbReference type="OrthoDB" id="20381at2759"/>
<dbReference type="GO" id="GO:0003743">
    <property type="term" value="F:translation initiation factor activity"/>
    <property type="evidence" value="ECO:0007669"/>
    <property type="project" value="InterPro"/>
</dbReference>
<dbReference type="InterPro" id="IPR013906">
    <property type="entry name" value="eIF3j"/>
</dbReference>
<evidence type="ECO:0000256" key="1">
    <source>
        <dbReference type="SAM" id="Coils"/>
    </source>
</evidence>
<dbReference type="Pfam" id="PF08597">
    <property type="entry name" value="eIF3_subunit"/>
    <property type="match status" value="1"/>
</dbReference>
<dbReference type="KEGG" id="bmic:BMR1_02g01910"/>
<dbReference type="GeneID" id="24424166"/>
<evidence type="ECO:0000313" key="3">
    <source>
        <dbReference type="Proteomes" id="UP000002899"/>
    </source>
</evidence>
<reference evidence="2 3" key="2">
    <citation type="journal article" date="2013" name="PLoS ONE">
        <title>Whole genome mapping and re-organization of the nuclear and mitochondrial genomes of Babesia microti isolates.</title>
        <authorList>
            <person name="Cornillot E."/>
            <person name="Dassouli A."/>
            <person name="Garg A."/>
            <person name="Pachikara N."/>
            <person name="Randazzo S."/>
            <person name="Depoix D."/>
            <person name="Carcy B."/>
            <person name="Delbecq S."/>
            <person name="Frutos R."/>
            <person name="Silva J.C."/>
            <person name="Sutton R."/>
            <person name="Krause P.J."/>
            <person name="Mamoun C.B."/>
        </authorList>
    </citation>
    <scope>NUCLEOTIDE SEQUENCE [LARGE SCALE GENOMIC DNA]</scope>
    <source>
        <strain evidence="2 3">RI</strain>
    </source>
</reference>
<name>A0A1R4AAD0_BABMR</name>
<dbReference type="VEuPathDB" id="PiroplasmaDB:BMR1_02g01910"/>
<proteinExistence type="predicted"/>
<reference evidence="2 3" key="3">
    <citation type="journal article" date="2016" name="Sci. Rep.">
        <title>Genome-wide diversity and gene expression profiling of Babesia microti isolates identify polymorphic genes that mediate host-pathogen interactions.</title>
        <authorList>
            <person name="Silva J.C."/>
            <person name="Cornillot E."/>
            <person name="McCracken C."/>
            <person name="Usmani-Brown S."/>
            <person name="Dwivedi A."/>
            <person name="Ifeonu O.O."/>
            <person name="Crabtree J."/>
            <person name="Gotia H.T."/>
            <person name="Virji A.Z."/>
            <person name="Reynes C."/>
            <person name="Colinge J."/>
            <person name="Kumar V."/>
            <person name="Lawres L."/>
            <person name="Pazzi J.E."/>
            <person name="Pablo J.V."/>
            <person name="Hung C."/>
            <person name="Brancato J."/>
            <person name="Kumari P."/>
            <person name="Orvis J."/>
            <person name="Tretina K."/>
            <person name="Chibucos M."/>
            <person name="Ott S."/>
            <person name="Sadzewicz L."/>
            <person name="Sengamalay N."/>
            <person name="Shetty A.C."/>
            <person name="Su Q."/>
            <person name="Tallon L."/>
            <person name="Fraser C.M."/>
            <person name="Frutos R."/>
            <person name="Molina D.M."/>
            <person name="Krause P.J."/>
            <person name="Ben Mamoun C."/>
        </authorList>
    </citation>
    <scope>NUCLEOTIDE SEQUENCE [LARGE SCALE GENOMIC DNA]</scope>
    <source>
        <strain evidence="2 3">RI</strain>
    </source>
</reference>
<gene>
    <name evidence="2" type="ORF">BMR1_02g01910</name>
</gene>
<reference evidence="2 3" key="1">
    <citation type="journal article" date="2012" name="Nucleic Acids Res.">
        <title>Sequencing of the smallest Apicomplexan genome from the human pathogen Babesia microti.</title>
        <authorList>
            <person name="Cornillot E."/>
            <person name="Hadj-Kaddour K."/>
            <person name="Dassouli A."/>
            <person name="Noel B."/>
            <person name="Ranwez V."/>
            <person name="Vacherie B."/>
            <person name="Augagneur Y."/>
            <person name="Bres V."/>
            <person name="Duclos A."/>
            <person name="Randazzo S."/>
            <person name="Carcy B."/>
            <person name="Debierre-Grockiego F."/>
            <person name="Delbecq S."/>
            <person name="Moubri-Menage K."/>
            <person name="Shams-Eldin H."/>
            <person name="Usmani-Brown S."/>
            <person name="Bringaud F."/>
            <person name="Wincker P."/>
            <person name="Vivares C.P."/>
            <person name="Schwarz R.T."/>
            <person name="Schetters T.P."/>
            <person name="Krause P.J."/>
            <person name="Gorenflot A."/>
            <person name="Berry V."/>
            <person name="Barbe V."/>
            <person name="Ben Mamoun C."/>
        </authorList>
    </citation>
    <scope>NUCLEOTIDE SEQUENCE [LARGE SCALE GENOMIC DNA]</scope>
    <source>
        <strain evidence="2 3">RI</strain>
    </source>
</reference>
<feature type="coiled-coil region" evidence="1">
    <location>
        <begin position="136"/>
        <end position="163"/>
    </location>
</feature>
<evidence type="ECO:0000313" key="2">
    <source>
        <dbReference type="EMBL" id="SJK85953.1"/>
    </source>
</evidence>
<dbReference type="Proteomes" id="UP000002899">
    <property type="component" value="Chromosome II"/>
</dbReference>
<organism evidence="2 3">
    <name type="scientific">Babesia microti (strain RI)</name>
    <dbReference type="NCBI Taxonomy" id="1133968"/>
    <lineage>
        <taxon>Eukaryota</taxon>
        <taxon>Sar</taxon>
        <taxon>Alveolata</taxon>
        <taxon>Apicomplexa</taxon>
        <taxon>Aconoidasida</taxon>
        <taxon>Piroplasmida</taxon>
        <taxon>Babesiidae</taxon>
        <taxon>Babesia</taxon>
    </lineage>
</organism>
<dbReference type="EMBL" id="FO082872">
    <property type="protein sequence ID" value="SJK85953.1"/>
    <property type="molecule type" value="Genomic_DNA"/>
</dbReference>
<keyword evidence="1" id="KW-0175">Coiled coil</keyword>
<dbReference type="RefSeq" id="XP_021338157.1">
    <property type="nucleotide sequence ID" value="XM_021481524.1"/>
</dbReference>